<protein>
    <recommendedName>
        <fullName evidence="3">J domain-containing protein</fullName>
    </recommendedName>
</protein>
<feature type="region of interest" description="Disordered" evidence="2">
    <location>
        <begin position="196"/>
        <end position="261"/>
    </location>
</feature>
<gene>
    <name evidence="4" type="ORF">Vbra_1020</name>
</gene>
<keyword evidence="1" id="KW-0175">Coiled coil</keyword>
<feature type="coiled-coil region" evidence="1">
    <location>
        <begin position="707"/>
        <end position="734"/>
    </location>
</feature>
<dbReference type="Pfam" id="PF00226">
    <property type="entry name" value="DnaJ"/>
    <property type="match status" value="1"/>
</dbReference>
<evidence type="ECO:0000259" key="3">
    <source>
        <dbReference type="PROSITE" id="PS50076"/>
    </source>
</evidence>
<dbReference type="Gene3D" id="1.10.287.110">
    <property type="entry name" value="DnaJ domain"/>
    <property type="match status" value="1"/>
</dbReference>
<dbReference type="OrthoDB" id="10250354at2759"/>
<dbReference type="EMBL" id="CDMY01000748">
    <property type="protein sequence ID" value="CEM32326.1"/>
    <property type="molecule type" value="Genomic_DNA"/>
</dbReference>
<dbReference type="InterPro" id="IPR036869">
    <property type="entry name" value="J_dom_sf"/>
</dbReference>
<dbReference type="SMART" id="SM00271">
    <property type="entry name" value="DnaJ"/>
    <property type="match status" value="1"/>
</dbReference>
<evidence type="ECO:0000313" key="5">
    <source>
        <dbReference type="Proteomes" id="UP000041254"/>
    </source>
</evidence>
<accession>A0A0G4GPP3</accession>
<dbReference type="CDD" id="cd06257">
    <property type="entry name" value="DnaJ"/>
    <property type="match status" value="1"/>
</dbReference>
<dbReference type="STRING" id="1169540.A0A0G4GPP3"/>
<dbReference type="PROSITE" id="PS50076">
    <property type="entry name" value="DNAJ_2"/>
    <property type="match status" value="1"/>
</dbReference>
<dbReference type="Proteomes" id="UP000041254">
    <property type="component" value="Unassembled WGS sequence"/>
</dbReference>
<evidence type="ECO:0000313" key="4">
    <source>
        <dbReference type="EMBL" id="CEM32326.1"/>
    </source>
</evidence>
<sequence length="810" mass="88646">MSVELQISCDNYSIPAEKGHDPRNPLPFSGASYEQLEIERCSCSTTHRLSKCRRKDPLRMALIERRYDLTTAGKRSEMRLSIPVALVVAATFLIERRRKEKEVESVPCFVASVERGEIVRLKILWKAVSGDSTRTWECTYTVGHGPYERLHLKALVYSDSFRLHTVSSVNLDGALTEAIRGTRTTANNLNVNLQRKQQEKKALQGTADSNNEEPGQLPIASSAPPEHESPPPSTTPSASASSVFGAAHGTTTGVEQGGIDFNNTRTAAENKYIAEYNKAADSYNEKVADMRESFQGVRTQWAAHTKGRHGFEYEEYLTSSFNYNAQMKGNQDVQAIRLGGNGPVDIIIVDKSLPVGQQVVKRIQTKAYANSSATKRHVRGHKAKYSDADTLKGYMEKFTNMKNLPPGVREELLQTTPGDIDYVVPQDHLKNVQTDVTRKGKVSEATANSSDKLEHGEVSSGNPTRDEINGLLKLSEEQWQAMQRRQELKLQANQSVTGGAMRAARTAAVVGGAVSGAMSLGSRYLQHKQGQEAYRRGELAEMPEWKWEEVGLLVAADTAKGAGIGALWGGGCHVGSRLLQKQAAKYALQEATVAAEAFKGLSQSTGVIAMVGCGVVSIMWDVAYRTCWKGDLTWRQCSRQAFGTTASTAVNLGISCAAFIPVSGPFAPLVGLGVLAASIACGSVDCHYGLTSSLAEALVPLTKEEKIDKIEQAMAKLREEWMKAMERAKQIADEIFCVHPDASFDEVRRKYRVLAKIYHPDRGGDTQRFQEIGMAYEVLQNYKTNNPARVLASMASVLAVADGQEGVGEE</sequence>
<dbReference type="InterPro" id="IPR001623">
    <property type="entry name" value="DnaJ_domain"/>
</dbReference>
<dbReference type="SUPFAM" id="SSF46565">
    <property type="entry name" value="Chaperone J-domain"/>
    <property type="match status" value="1"/>
</dbReference>
<dbReference type="InParanoid" id="A0A0G4GPP3"/>
<dbReference type="AlphaFoldDB" id="A0A0G4GPP3"/>
<proteinExistence type="predicted"/>
<keyword evidence="5" id="KW-1185">Reference proteome</keyword>
<organism evidence="4 5">
    <name type="scientific">Vitrella brassicaformis (strain CCMP3155)</name>
    <dbReference type="NCBI Taxonomy" id="1169540"/>
    <lineage>
        <taxon>Eukaryota</taxon>
        <taxon>Sar</taxon>
        <taxon>Alveolata</taxon>
        <taxon>Colpodellida</taxon>
        <taxon>Vitrellaceae</taxon>
        <taxon>Vitrella</taxon>
    </lineage>
</organism>
<feature type="domain" description="J" evidence="3">
    <location>
        <begin position="731"/>
        <end position="784"/>
    </location>
</feature>
<name>A0A0G4GPP3_VITBC</name>
<reference evidence="4 5" key="1">
    <citation type="submission" date="2014-11" db="EMBL/GenBank/DDBJ databases">
        <authorList>
            <person name="Zhu J."/>
            <person name="Qi W."/>
            <person name="Song R."/>
        </authorList>
    </citation>
    <scope>NUCLEOTIDE SEQUENCE [LARGE SCALE GENOMIC DNA]</scope>
</reference>
<dbReference type="VEuPathDB" id="CryptoDB:Vbra_1020"/>
<feature type="region of interest" description="Disordered" evidence="2">
    <location>
        <begin position="436"/>
        <end position="464"/>
    </location>
</feature>
<evidence type="ECO:0000256" key="2">
    <source>
        <dbReference type="SAM" id="MobiDB-lite"/>
    </source>
</evidence>
<evidence type="ECO:0000256" key="1">
    <source>
        <dbReference type="SAM" id="Coils"/>
    </source>
</evidence>